<keyword evidence="5 6" id="KW-0472">Membrane</keyword>
<evidence type="ECO:0000313" key="10">
    <source>
        <dbReference type="Proteomes" id="UP000076625"/>
    </source>
</evidence>
<dbReference type="InterPro" id="IPR035965">
    <property type="entry name" value="PAS-like_dom_sf"/>
</dbReference>
<sequence>MPTIFSRFVAAFARLRIRLAVLLLLALLATAAALGVWFEQLAAAALRERFGETLAARVEAVSIDLDDRIAQRRQLLVEAAASLKVDADTLPDTAPQLVRRLSPLTALFESVVVVDSAGLIVADLPQRTGRVGLNVQFRDFFQRTRQTLQPQVSEPFVARTAGHRSLLVFTAPLKDARGRFAGMLVGTIDLYASELFGDFSRFRVGRQGYLTVSAVRSETVLFHPDPARRMKPVPLPDENPLLHRALAGWQGIAESRHGRHDSALYAYRRLSNADWLVGVVLPKAEIDAPLSALRGQLLVGAGTIAALLFAVFALLLFACLRPLDALRERLAALRDGEAPDGAVTTKGLAELQTVADTVAALHAEASAARRALAERDAERRALAAISPLGVFTVFADGTLHDANPTAVRLLAGEPSLLAGSAWYAGLAAGQREAIELLWRAGAARALPLRFDAARGDGPPTLALHFVPLPLDGPLRYLGVVEDIGGREALRQALARERERALAVCEAVREAVVLSGPAGEVEYLNPAALALFGRRPAELAERSLSRLARFVDCSNGHPIDVGVPSVETDGRQIDLVRDDGSRVAVELTVTRVAGATGFEDHRVLVISEEVAARERRYARRWEALHDPLTHLYNRRGFHQALASLLDDGLRRNGEHVVAQLELDAFEPERAGAGPGDALLQEVAGLVAQSLRASDVVARLRRNAFALLLYDCPLPTAERLLSELLAALCQYRFEGADGRLHPVGASIGCTRVHGDDRTAGDVLARADARCLLARRRGSNRLVAEDDPVV</sequence>
<accession>A0A163C313</accession>
<evidence type="ECO:0000256" key="1">
    <source>
        <dbReference type="ARBA" id="ARBA00004651"/>
    </source>
</evidence>
<gene>
    <name evidence="9" type="ORF">AVW16_13400</name>
</gene>
<dbReference type="PROSITE" id="PS50112">
    <property type="entry name" value="PAS"/>
    <property type="match status" value="1"/>
</dbReference>
<comment type="subcellular location">
    <subcellularLocation>
        <location evidence="1">Cell membrane</location>
        <topology evidence="1">Multi-pass membrane protein</topology>
    </subcellularLocation>
</comment>
<dbReference type="CDD" id="cd01949">
    <property type="entry name" value="GGDEF"/>
    <property type="match status" value="1"/>
</dbReference>
<feature type="domain" description="PAS" evidence="7">
    <location>
        <begin position="496"/>
        <end position="550"/>
    </location>
</feature>
<dbReference type="NCBIfam" id="TIGR00254">
    <property type="entry name" value="GGDEF"/>
    <property type="match status" value="1"/>
</dbReference>
<keyword evidence="4 6" id="KW-1133">Transmembrane helix</keyword>
<evidence type="ECO:0000256" key="6">
    <source>
        <dbReference type="SAM" id="Phobius"/>
    </source>
</evidence>
<dbReference type="GO" id="GO:0005886">
    <property type="term" value="C:plasma membrane"/>
    <property type="evidence" value="ECO:0007669"/>
    <property type="project" value="UniProtKB-SubCell"/>
</dbReference>
<keyword evidence="2" id="KW-1003">Cell membrane</keyword>
<dbReference type="InterPro" id="IPR052155">
    <property type="entry name" value="Biofilm_reg_signaling"/>
</dbReference>
<dbReference type="CDD" id="cd00130">
    <property type="entry name" value="PAS"/>
    <property type="match status" value="1"/>
</dbReference>
<comment type="caution">
    <text evidence="9">The sequence shown here is derived from an EMBL/GenBank/DDBJ whole genome shotgun (WGS) entry which is preliminary data.</text>
</comment>
<dbReference type="PROSITE" id="PS50887">
    <property type="entry name" value="GGDEF"/>
    <property type="match status" value="1"/>
</dbReference>
<feature type="transmembrane region" description="Helical" evidence="6">
    <location>
        <begin position="297"/>
        <end position="320"/>
    </location>
</feature>
<dbReference type="Proteomes" id="UP000076625">
    <property type="component" value="Unassembled WGS sequence"/>
</dbReference>
<evidence type="ECO:0008006" key="11">
    <source>
        <dbReference type="Google" id="ProtNLM"/>
    </source>
</evidence>
<evidence type="ECO:0000256" key="4">
    <source>
        <dbReference type="ARBA" id="ARBA00022989"/>
    </source>
</evidence>
<protein>
    <recommendedName>
        <fullName evidence="11">Diguanylate cyclase</fullName>
    </recommendedName>
</protein>
<name>A0A163C313_9NEIS</name>
<dbReference type="SMART" id="SM00267">
    <property type="entry name" value="GGDEF"/>
    <property type="match status" value="1"/>
</dbReference>
<dbReference type="Gene3D" id="3.30.450.20">
    <property type="entry name" value="PAS domain"/>
    <property type="match status" value="3"/>
</dbReference>
<proteinExistence type="predicted"/>
<dbReference type="OrthoDB" id="8929028at2"/>
<keyword evidence="3 6" id="KW-0812">Transmembrane</keyword>
<dbReference type="Gene3D" id="3.30.70.270">
    <property type="match status" value="1"/>
</dbReference>
<dbReference type="EMBL" id="LQQU01000033">
    <property type="protein sequence ID" value="KZE29717.1"/>
    <property type="molecule type" value="Genomic_DNA"/>
</dbReference>
<organism evidence="9 10">
    <name type="scientific">Crenobacter luteus</name>
    <dbReference type="NCBI Taxonomy" id="1452487"/>
    <lineage>
        <taxon>Bacteria</taxon>
        <taxon>Pseudomonadati</taxon>
        <taxon>Pseudomonadota</taxon>
        <taxon>Betaproteobacteria</taxon>
        <taxon>Neisseriales</taxon>
        <taxon>Neisseriaceae</taxon>
        <taxon>Crenobacter</taxon>
    </lineage>
</organism>
<dbReference type="Pfam" id="PF02743">
    <property type="entry name" value="dCache_1"/>
    <property type="match status" value="1"/>
</dbReference>
<evidence type="ECO:0000256" key="3">
    <source>
        <dbReference type="ARBA" id="ARBA00022692"/>
    </source>
</evidence>
<dbReference type="PANTHER" id="PTHR44757">
    <property type="entry name" value="DIGUANYLATE CYCLASE DGCP"/>
    <property type="match status" value="1"/>
</dbReference>
<dbReference type="RefSeq" id="WP_066613632.1">
    <property type="nucleotide sequence ID" value="NZ_LQQU01000033.1"/>
</dbReference>
<dbReference type="InterPro" id="IPR043128">
    <property type="entry name" value="Rev_trsase/Diguanyl_cyclase"/>
</dbReference>
<dbReference type="STRING" id="1452487.AVW16_13400"/>
<dbReference type="CDD" id="cd12914">
    <property type="entry name" value="PDC1_DGC_like"/>
    <property type="match status" value="1"/>
</dbReference>
<evidence type="ECO:0000259" key="7">
    <source>
        <dbReference type="PROSITE" id="PS50112"/>
    </source>
</evidence>
<dbReference type="SUPFAM" id="SSF55785">
    <property type="entry name" value="PYP-like sensor domain (PAS domain)"/>
    <property type="match status" value="2"/>
</dbReference>
<reference evidence="10" key="1">
    <citation type="submission" date="2016-01" db="EMBL/GenBank/DDBJ databases">
        <title>Draft genome of Chromobacterium sp. F49.</title>
        <authorList>
            <person name="Hong K.W."/>
        </authorList>
    </citation>
    <scope>NUCLEOTIDE SEQUENCE [LARGE SCALE GENOMIC DNA]</scope>
    <source>
        <strain evidence="10">CN10</strain>
    </source>
</reference>
<keyword evidence="10" id="KW-1185">Reference proteome</keyword>
<dbReference type="CDD" id="cd18774">
    <property type="entry name" value="PDC2_HK_sensor"/>
    <property type="match status" value="1"/>
</dbReference>
<dbReference type="InterPro" id="IPR000160">
    <property type="entry name" value="GGDEF_dom"/>
</dbReference>
<dbReference type="InterPro" id="IPR029787">
    <property type="entry name" value="Nucleotide_cyclase"/>
</dbReference>
<dbReference type="InterPro" id="IPR000014">
    <property type="entry name" value="PAS"/>
</dbReference>
<evidence type="ECO:0000256" key="5">
    <source>
        <dbReference type="ARBA" id="ARBA00023136"/>
    </source>
</evidence>
<dbReference type="AlphaFoldDB" id="A0A163C313"/>
<dbReference type="PANTHER" id="PTHR44757:SF2">
    <property type="entry name" value="BIOFILM ARCHITECTURE MAINTENANCE PROTEIN MBAA"/>
    <property type="match status" value="1"/>
</dbReference>
<feature type="domain" description="GGDEF" evidence="8">
    <location>
        <begin position="652"/>
        <end position="784"/>
    </location>
</feature>
<dbReference type="InterPro" id="IPR033479">
    <property type="entry name" value="dCache_1"/>
</dbReference>
<dbReference type="Pfam" id="PF00990">
    <property type="entry name" value="GGDEF"/>
    <property type="match status" value="1"/>
</dbReference>
<dbReference type="SMART" id="SM00091">
    <property type="entry name" value="PAS"/>
    <property type="match status" value="2"/>
</dbReference>
<evidence type="ECO:0000313" key="9">
    <source>
        <dbReference type="EMBL" id="KZE29717.1"/>
    </source>
</evidence>
<dbReference type="SUPFAM" id="SSF55073">
    <property type="entry name" value="Nucleotide cyclase"/>
    <property type="match status" value="1"/>
</dbReference>
<dbReference type="Pfam" id="PF13426">
    <property type="entry name" value="PAS_9"/>
    <property type="match status" value="1"/>
</dbReference>
<evidence type="ECO:0000259" key="8">
    <source>
        <dbReference type="PROSITE" id="PS50887"/>
    </source>
</evidence>
<evidence type="ECO:0000256" key="2">
    <source>
        <dbReference type="ARBA" id="ARBA00022475"/>
    </source>
</evidence>